<proteinExistence type="predicted"/>
<dbReference type="Gene3D" id="3.40.50.1820">
    <property type="entry name" value="alpha/beta hydrolase"/>
    <property type="match status" value="1"/>
</dbReference>
<feature type="domain" description="AB hydrolase-1" evidence="1">
    <location>
        <begin position="45"/>
        <end position="197"/>
    </location>
</feature>
<dbReference type="RefSeq" id="WP_102115269.1">
    <property type="nucleotide sequence ID" value="NZ_BMGN01000009.1"/>
</dbReference>
<organism evidence="2 3">
    <name type="scientific">Niveispirillum cyanobacteriorum</name>
    <dbReference type="NCBI Taxonomy" id="1612173"/>
    <lineage>
        <taxon>Bacteria</taxon>
        <taxon>Pseudomonadati</taxon>
        <taxon>Pseudomonadota</taxon>
        <taxon>Alphaproteobacteria</taxon>
        <taxon>Rhodospirillales</taxon>
        <taxon>Azospirillaceae</taxon>
        <taxon>Niveispirillum</taxon>
    </lineage>
</organism>
<keyword evidence="3" id="KW-1185">Reference proteome</keyword>
<name>A0A2K9NMD6_9PROT</name>
<dbReference type="InterPro" id="IPR000073">
    <property type="entry name" value="AB_hydrolase_1"/>
</dbReference>
<geneLocation type="plasmid" evidence="2 3">
    <name>unnamed2</name>
</geneLocation>
<keyword evidence="2" id="KW-0614">Plasmid</keyword>
<dbReference type="KEGG" id="ncb:C0V82_25475"/>
<evidence type="ECO:0000313" key="2">
    <source>
        <dbReference type="EMBL" id="AUN33766.1"/>
    </source>
</evidence>
<dbReference type="EMBL" id="CP025614">
    <property type="protein sequence ID" value="AUN33766.1"/>
    <property type="molecule type" value="Genomic_DNA"/>
</dbReference>
<gene>
    <name evidence="2" type="ORF">C0V82_25475</name>
</gene>
<dbReference type="OrthoDB" id="7165362at2"/>
<protein>
    <submittedName>
        <fullName evidence="2">Alpha/beta hydrolase</fullName>
    </submittedName>
</protein>
<dbReference type="Proteomes" id="UP000234752">
    <property type="component" value="Plasmid unnamed2"/>
</dbReference>
<reference evidence="2 3" key="1">
    <citation type="submission" date="2017-12" db="EMBL/GenBank/DDBJ databases">
        <title>Genomes of bacteria within cyanobacterial aggregates.</title>
        <authorList>
            <person name="Cai H."/>
        </authorList>
    </citation>
    <scope>NUCLEOTIDE SEQUENCE [LARGE SCALE GENOMIC DNA]</scope>
    <source>
        <strain evidence="2 3">TH16</strain>
        <plasmid evidence="2 3">unnamed2</plasmid>
    </source>
</reference>
<dbReference type="SUPFAM" id="SSF53474">
    <property type="entry name" value="alpha/beta-Hydrolases"/>
    <property type="match status" value="1"/>
</dbReference>
<evidence type="ECO:0000313" key="3">
    <source>
        <dbReference type="Proteomes" id="UP000234752"/>
    </source>
</evidence>
<dbReference type="GO" id="GO:0016787">
    <property type="term" value="F:hydrolase activity"/>
    <property type="evidence" value="ECO:0007669"/>
    <property type="project" value="UniProtKB-KW"/>
</dbReference>
<evidence type="ECO:0000259" key="1">
    <source>
        <dbReference type="Pfam" id="PF12697"/>
    </source>
</evidence>
<keyword evidence="2" id="KW-0378">Hydrolase</keyword>
<dbReference type="AlphaFoldDB" id="A0A2K9NMD6"/>
<dbReference type="InterPro" id="IPR029058">
    <property type="entry name" value="AB_hydrolase_fold"/>
</dbReference>
<sequence>MTRPLFLFVHGWAGTPRLWDPVRAVLIARGVAAGDMVTAVPPEGTGRPLICIGHSLGAAWLLTQRPTLSGFVAINGFTRFTATPDFIAGTPPRILMQMRRRLLADPVAVLADFHARAGLPLPDGLPDAETLAAGLDLLGDIDARAAFAALSVPHVALCGEDDLIVPPAQSRGSFPDPVMVPDAGHALPVSHPGLCADHILSLAARC</sequence>
<dbReference type="Pfam" id="PF12697">
    <property type="entry name" value="Abhydrolase_6"/>
    <property type="match status" value="1"/>
</dbReference>
<accession>A0A2K9NMD6</accession>